<dbReference type="InterPro" id="IPR002182">
    <property type="entry name" value="NB-ARC"/>
</dbReference>
<dbReference type="SUPFAM" id="SSF52058">
    <property type="entry name" value="L domain-like"/>
    <property type="match status" value="5"/>
</dbReference>
<evidence type="ECO:0000259" key="8">
    <source>
        <dbReference type="SMART" id="SM00382"/>
    </source>
</evidence>
<dbReference type="InterPro" id="IPR036388">
    <property type="entry name" value="WH-like_DNA-bd_sf"/>
</dbReference>
<dbReference type="Gene3D" id="1.10.8.430">
    <property type="entry name" value="Helical domain of apoptotic protease-activating factors"/>
    <property type="match status" value="1"/>
</dbReference>
<evidence type="ECO:0000256" key="4">
    <source>
        <dbReference type="ARBA" id="ARBA00022741"/>
    </source>
</evidence>
<reference evidence="10 11" key="2">
    <citation type="submission" date="2025-04" db="UniProtKB">
        <authorList>
            <consortium name="RefSeq"/>
        </authorList>
    </citation>
    <scope>IDENTIFICATION</scope>
</reference>
<dbReference type="GeneID" id="18599617"/>
<dbReference type="RefSeq" id="XP_017977190.1">
    <property type="nucleotide sequence ID" value="XM_018121701.1"/>
</dbReference>
<dbReference type="GO" id="GO:0005524">
    <property type="term" value="F:ATP binding"/>
    <property type="evidence" value="ECO:0007669"/>
    <property type="project" value="UniProtKB-KW"/>
</dbReference>
<name>A0AB32WGV3_THECC</name>
<evidence type="ECO:0000256" key="7">
    <source>
        <dbReference type="SAM" id="Coils"/>
    </source>
</evidence>
<dbReference type="Pfam" id="PF23247">
    <property type="entry name" value="LRR_RPS2"/>
    <property type="match status" value="17"/>
</dbReference>
<keyword evidence="2" id="KW-0433">Leucine-rich repeat</keyword>
<protein>
    <submittedName>
        <fullName evidence="10 11">Uncharacterized protein LOC18599617 isoform X1</fullName>
    </submittedName>
</protein>
<dbReference type="Proteomes" id="UP000694886">
    <property type="component" value="Chromosome 5"/>
</dbReference>
<dbReference type="InterPro" id="IPR027417">
    <property type="entry name" value="P-loop_NTPase"/>
</dbReference>
<dbReference type="KEGG" id="tcc:18599617"/>
<dbReference type="SUPFAM" id="SSF52047">
    <property type="entry name" value="RNI-like"/>
    <property type="match status" value="4"/>
</dbReference>
<dbReference type="InterPro" id="IPR006553">
    <property type="entry name" value="Leu-rich_rpt_Cys-con_subtyp"/>
</dbReference>
<sequence length="3882" mass="447291">MEIVATCSSSFATEVAKVVPIKRHVSYILDRQKNLEDFKKKAKQLEDERESVKHAVEAAERNGEKIELGVRKWLISVDQKIKEYDEKVRALEDKAKERCFNALCPNVKFYYRLGKKAQEHAKVVAELLEQGRFDRISYRPAPEGIGTMSNNYYEAFQSRGSILEGIMENLRDPILKMIGVYGMPGVGKTMLVKEVARTVREEYLFDEVVMATITHNPNITNIQGEIADMLGLRFDEESESGRAMRLRQRLRSDKKVLVILDDIWAKLDLDAIGISLEDDKNIAPDENEGSIMQNIAPDENQGSIMQNINGSSLEKVSTVKSKILLTSRNLDVLCRMDAEKKFECRILSREEAMTLFVRIVGDVVHNPSYKPIANQVVEKCAGLPVAVSTIANTLKGMNLDIWENALRQLKRSNATNIEGMEEGVYSIIELSYERLKEEAQSLFRLCALYRQGSDIPIRNYLLRHHLGLDLLEGVRTLEEARKSVSDLVHKLKSSSLLLSGCNDEFVKMHDIVRDVSISIASQENQMFVIEEGIRMKDLLKKGKLNNCTALSLPYGDIHQELPKVLECPKLKLFLLTEDDDRQSEVPDTFFEKMNDLQVLQLNGMRFPSLPSSFLSLTNLQTLCLDFCALSDIALIANLKKLDILSLCSSKIKQLPNEIAQLTQLRLLDLSNCFKLEVIPANILSSLTCLEELHMGNSFNRWDVEGNASLVELKNLDRLTTLDVHIRDAQSLPKDLFSETKLERYKIFVGEALWDWFDKHKYSRTLKLMPNTRINWDRGIRMLLTRTEDLYVNEVQGVKSSLHELGETGFPHLKNVHVENNSEIQYIINSIRGISCEAFPLLESLFLHNLSNLKNISHAQIYVECFRSLKIIKVINCDSLKNLFSFSLAEKLFQLQEIEVTDCKNIVDIIGADRERDNEATDQIELRELRSITLQCLPQLINFRFQEKKHSTTSSIASPLFTGKMAFPLLENLKVSSINIERIWPYQLPRVSYSMQNLTSLIIEGCDNLRDVLSYSMAESLQQLKSFEVIDCRCIQQIVAMEEIKEGGNRATVSFPRLISLKLKDLHKLIGFCHENYFLEFPSLKILEIKRCLELKGFINVCIGSTTEVLFNEQVAFPNLERMTISHLRNVKRLWYNQLHTNSFCKMKELKAEYCDELLNIFPSFVLGIFHKLETLRVTDCGSLEEVFELQAQGLEIKDTCVVAFHLKELMLFRLPKLKHVWNKDPQGNISFQTLRVVNVRKCWSLKSLFPFSIAKGLPQLESLLVQQCGVEEIVSKNEGLEQEIRFEFNQLSFLKLWKLTNLKCFYPGMHTIVWPVLKNLKTHGCEEIKIFGQLEAHIQKSLFVIEKIIPQLEEVSFSSDDIAMICDGQFASHFFCHIKLLQITCYLDESAVFPFFFLQRFYNLEMLQVFGCNFKELSPYERNVGKDKEVRMLSKLRKLKLDSLQKIIHVWKRDSPLGHMCASLETLEVWKCDSLINLGVSSASFDNLISLDVWKCKGIVELITSSEAQSLVRLVTMRIRECEMMKEVVGREEDESTYEIIFRELKHVELHCLPSLRSFCSGNSSFKFPSLEQVIVSQCPRLKSFCLGALSTPKLQRVQLESTDYKGRWAGDLGATVKQLHQEKVGYQCLKHLKLSEFPELVDIWNGNPQEILDLKNLEFLEFCNSDNLGCIFNLSMALSLVRLQQLEIKKCNKMEAVIKEDGSVLDQKTRTDKIIIFPCLKSIFIEHCPDLTSFCWGSPILMECPSLKIIEVAHCPNMTTFVSIFPRDEEKNARIGDGTDRKEDDLEILPAFFCDKVVFPNLEKMTISHLRNVKRLWFNQFHADSFCKMKELKVEYCDELLNIFPSFVLGVFQRLEMLRVTDCGSLEEVFELGAQGLEIKDTCVLALQLKELYLYRLPKLKRVWNKEPQGDISFQTLHVVKVRECWSLKSLFPFSIAKGLPQLERLLVQQCAVEEIVSKNEGLEQEIRLEFNQLSFLKLWKLTNLKCFYPGMHTIVWPVLKNLKTHGCEEVKIFGQLESHIEQSLFVIEKIIPQLEEVSFSSDDIAMICDGQFASHFFCHIKLLQITCYLDESAVLPVFFLQRFYNLEMLQVFGCNFKELSPYQGNFSEDKEVRMLSKLRKLKLDSLQKITHLWKRDSPLGHMCASLETLEVWRCDSLINLGVSSASFDNLISLDVWKCKRIVELITFSEAQSLVHLVTMRIRECEMMKEVVESERDDESTYEIIFRELKHVELHCLPSLGSFCSGNSSFKFPSLEQVIVSQCPRLKSFCLGALSTPKLQRVQLESTDYKGRWAGDLGATVEHLHQEKVGYQCLKHLKLSEFPELVDIWNRNPQEILDLKNLEFLEFCNSDNLGCIFNLSMALSLVRLRQLEIKKCNKMEAVIKEDGSVLDQEARKDKIVIFPCLKSIFIVCCPDLTSFYLGNPTLMECPSLKKIEIAHCPNLTTCGSIFPRDEEKNARIGDGIERNEDDLEILPAFFCDKLHSLTLHGLPKLVSFCSGNNHSTSISPKELPLFNDKIMFPKLEKLKLSSISIERIWHYQIAGGSNSMQNLTSLIIEGCDNLKHILLYSMAECLQQLQIFEVIDCRCIQEIVAREEIKEDGERATISFPLLTSLKLKGLPKLIGFCHENYFLEFPSLKILEIEHCLEIKGFINKSMSKDMTIGSTTEALFNEQVAFPNLERVTISHLRNVKRLWYNQLHADSFCKMKELKAEYCDELLNIFPSFVLGVFYKLEILRVTDCGSLEEVYELQAQGLEIKDTCVVAFQLKEMRLFRLPKLKHVWNKHPQGNISFQTLRIVDVWECWSLKSLFPFSIAKGLPQLERLIVQECGVEEIVSKNEGLEQEIRFEFNHLSFIKLWILRSLKCFYPGKHTAMWPVLKKLRIHRCGKIKILGQLESLIQQPLMEKVIPQLEEALISSDEIAKICDGHYSEKLFCHLKVLWVTYYLNESVVSSFSFLQRFNNLEALYVLHANFKELSLYEGNFGEEKEVWMLPKIKRLHLEYLCKVTHLWKQESLLGHICASLETLEVWNCDSLINLGSSSASFENLTTLDVWKCKGIIELITSSKAQSLVLLVQMRIRECEMMKEVVASEGDDEATYEIIFRELKRLELHCLASLRSFCSGNYTLKFPSLEQVIVSQCPRLNSFCHGALSTPKLQRVQLEPTHYKGRWIGDLNATVEQLYEEKVGYRSLKHLKLSEFDELVDIWNRNPQEVLDFKRLEFLEFCNSDNLGCIFNLSMAFSLVRLQQLQIKTCNKMEAVIKEEGFLLNLEARTDKIVIFPHLKSIFIECCPDLKCFYLRSSTLMECPSLEKIEVAHCPNMTTFVSTFRRDEEKKPIIGDGIERNEDDLHILTAFFSDKVAFPNLEKVTISHLRKVKRLWFNQLHADSFCKMKELKVEFCDELLNIFPSFVLGVLHKLEILRVTDCGSLEEVFQHQAQGLEIKDTCVVAFQLKELILFRLPKLKHVWNKDPQGNISFQTLRKVKVRECWSLKSLFPFSIAKGLPQLESLLVEESGVEEIVSKNEGLEQEIWFEFNQLSFLKLWQLTNLKCFYPGMHTTVWPVLKKLWTYCCGKIKIFGQLESHIQQPLFLIEKVIPQLDEVSFRSDDIAMICDGQFPSDFFCHMKLLQITCYLDESAVFPFFFLQRFYNLEVLGVIGCNFKELSPYEGNFSEDKEVRMLSKLRKLKLDSLQKIIHLWKQESPLGHMCASLETLEVWRCDSLINLGASSAPFDNLISLDVWKCRGIVELITSSKVQSLVRLVTMKIRECEMMKEVVASDEDDESTYEIIFRELKHVELHGLPSLRSFCSGNYSFNFPSLEQVIVSECPSLKSFCRGALSTPKLERVQPKRTDCKGRWAGDLDATIEQLYMEQNVQISEEKTEGTI</sequence>
<dbReference type="RefSeq" id="XP_017977191.1">
    <property type="nucleotide sequence ID" value="XM_018121702.1"/>
</dbReference>
<accession>A0AB32WGV3</accession>
<dbReference type="InterPro" id="IPR050905">
    <property type="entry name" value="Plant_NBS-LRR"/>
</dbReference>
<keyword evidence="4" id="KW-0547">Nucleotide-binding</keyword>
<evidence type="ECO:0000256" key="5">
    <source>
        <dbReference type="ARBA" id="ARBA00022821"/>
    </source>
</evidence>
<keyword evidence="6" id="KW-0067">ATP-binding</keyword>
<dbReference type="PANTHER" id="PTHR33463:SF203">
    <property type="entry name" value="AAA+ ATPASE DOMAIN-CONTAINING PROTEIN"/>
    <property type="match status" value="1"/>
</dbReference>
<dbReference type="Gramene" id="Tc05v2_t018770.1">
    <property type="protein sequence ID" value="Tc05v2_p018770.1"/>
    <property type="gene ID" value="Tc05v2_g018770"/>
</dbReference>
<dbReference type="InterPro" id="IPR032675">
    <property type="entry name" value="LRR_dom_sf"/>
</dbReference>
<keyword evidence="5" id="KW-0611">Plant defense</keyword>
<dbReference type="InterPro" id="IPR003593">
    <property type="entry name" value="AAA+_ATPase"/>
</dbReference>
<evidence type="ECO:0000256" key="3">
    <source>
        <dbReference type="ARBA" id="ARBA00022737"/>
    </source>
</evidence>
<dbReference type="Gene3D" id="1.10.10.10">
    <property type="entry name" value="Winged helix-like DNA-binding domain superfamily/Winged helix DNA-binding domain"/>
    <property type="match status" value="1"/>
</dbReference>
<evidence type="ECO:0000313" key="11">
    <source>
        <dbReference type="RefSeq" id="XP_017977191.1"/>
    </source>
</evidence>
<gene>
    <name evidence="10 11" type="primary">LOC18599617</name>
</gene>
<dbReference type="GO" id="GO:0043531">
    <property type="term" value="F:ADP binding"/>
    <property type="evidence" value="ECO:0007669"/>
    <property type="project" value="InterPro"/>
</dbReference>
<evidence type="ECO:0000256" key="2">
    <source>
        <dbReference type="ARBA" id="ARBA00022614"/>
    </source>
</evidence>
<dbReference type="SUPFAM" id="SSF52540">
    <property type="entry name" value="P-loop containing nucleoside triphosphate hydrolases"/>
    <property type="match status" value="1"/>
</dbReference>
<evidence type="ECO:0000313" key="9">
    <source>
        <dbReference type="Proteomes" id="UP000694886"/>
    </source>
</evidence>
<dbReference type="Gene3D" id="3.80.10.10">
    <property type="entry name" value="Ribonuclease Inhibitor"/>
    <property type="match status" value="14"/>
</dbReference>
<dbReference type="PANTHER" id="PTHR33463">
    <property type="entry name" value="NB-ARC DOMAIN-CONTAINING PROTEIN-RELATED"/>
    <property type="match status" value="1"/>
</dbReference>
<evidence type="ECO:0000313" key="10">
    <source>
        <dbReference type="RefSeq" id="XP_017977190.1"/>
    </source>
</evidence>
<feature type="coiled-coil region" evidence="7">
    <location>
        <begin position="28"/>
        <end position="94"/>
    </location>
</feature>
<dbReference type="SMART" id="SM00382">
    <property type="entry name" value="AAA"/>
    <property type="match status" value="1"/>
</dbReference>
<keyword evidence="3" id="KW-0677">Repeat</keyword>
<dbReference type="GO" id="GO:0006952">
    <property type="term" value="P:defense response"/>
    <property type="evidence" value="ECO:0007669"/>
    <property type="project" value="UniProtKB-KW"/>
</dbReference>
<evidence type="ECO:0000256" key="1">
    <source>
        <dbReference type="ARBA" id="ARBA00008894"/>
    </source>
</evidence>
<proteinExistence type="inferred from homology"/>
<feature type="domain" description="AAA+ ATPase" evidence="8">
    <location>
        <begin position="174"/>
        <end position="351"/>
    </location>
</feature>
<evidence type="ECO:0000256" key="6">
    <source>
        <dbReference type="ARBA" id="ARBA00022840"/>
    </source>
</evidence>
<keyword evidence="7" id="KW-0175">Coiled coil</keyword>
<dbReference type="PRINTS" id="PR00364">
    <property type="entry name" value="DISEASERSIST"/>
</dbReference>
<comment type="similarity">
    <text evidence="1">Belongs to the disease resistance NB-LRR family.</text>
</comment>
<dbReference type="InterPro" id="IPR042197">
    <property type="entry name" value="Apaf_helical"/>
</dbReference>
<dbReference type="SMART" id="SM00367">
    <property type="entry name" value="LRR_CC"/>
    <property type="match status" value="12"/>
</dbReference>
<dbReference type="Gene3D" id="3.40.50.300">
    <property type="entry name" value="P-loop containing nucleotide triphosphate hydrolases"/>
    <property type="match status" value="1"/>
</dbReference>
<organism evidence="9 10">
    <name type="scientific">Theobroma cacao</name>
    <name type="common">Cacao</name>
    <name type="synonym">Cocoa</name>
    <dbReference type="NCBI Taxonomy" id="3641"/>
    <lineage>
        <taxon>Eukaryota</taxon>
        <taxon>Viridiplantae</taxon>
        <taxon>Streptophyta</taxon>
        <taxon>Embryophyta</taxon>
        <taxon>Tracheophyta</taxon>
        <taxon>Spermatophyta</taxon>
        <taxon>Magnoliopsida</taxon>
        <taxon>eudicotyledons</taxon>
        <taxon>Gunneridae</taxon>
        <taxon>Pentapetalae</taxon>
        <taxon>rosids</taxon>
        <taxon>malvids</taxon>
        <taxon>Malvales</taxon>
        <taxon>Malvaceae</taxon>
        <taxon>Byttnerioideae</taxon>
        <taxon>Theobroma</taxon>
    </lineage>
</organism>
<dbReference type="Gramene" id="Tc05v2_t018770.2">
    <property type="protein sequence ID" value="Tc05v2_p018770.2"/>
    <property type="gene ID" value="Tc05v2_g018770"/>
</dbReference>
<dbReference type="Pfam" id="PF00931">
    <property type="entry name" value="NB-ARC"/>
    <property type="match status" value="1"/>
</dbReference>
<reference evidence="9" key="1">
    <citation type="journal article" date="1997" name="Nucleic Acids Res.">
        <title>tRNAscan-SE: a program for improved detection of transfer RNA genes in genomic sequence.</title>
        <authorList>
            <person name="Lowe T.M."/>
            <person name="Eddy S.R."/>
        </authorList>
    </citation>
    <scope>NUCLEOTIDE SEQUENCE [LARGE SCALE GENOMIC DNA]</scope>
    <source>
        <strain evidence="9">r\B97-61/B2</strain>
    </source>
</reference>
<dbReference type="InterPro" id="IPR057135">
    <property type="entry name" value="At4g27190-like_LRR"/>
</dbReference>